<dbReference type="EMBL" id="GL832975">
    <property type="protein sequence ID" value="EGD76907.1"/>
    <property type="molecule type" value="Genomic_DNA"/>
</dbReference>
<dbReference type="RefSeq" id="XP_004991278.1">
    <property type="nucleotide sequence ID" value="XM_004991221.1"/>
</dbReference>
<dbReference type="AlphaFoldDB" id="F2UIF8"/>
<proteinExistence type="predicted"/>
<dbReference type="PANTHER" id="PTHR46282:SF2">
    <property type="entry name" value="LEUCINE-RICH MELANOCYTE DIFFERENTIATION-ASSOCIATED PROTEIN"/>
    <property type="match status" value="1"/>
</dbReference>
<dbReference type="FunCoup" id="F2UIF8">
    <property type="interactions" value="3"/>
</dbReference>
<dbReference type="InterPro" id="IPR043313">
    <property type="entry name" value="LRMDA"/>
</dbReference>
<dbReference type="InParanoid" id="F2UIF8"/>
<dbReference type="Pfam" id="PF14580">
    <property type="entry name" value="LRR_9"/>
    <property type="match status" value="1"/>
</dbReference>
<feature type="region of interest" description="Disordered" evidence="1">
    <location>
        <begin position="235"/>
        <end position="263"/>
    </location>
</feature>
<accession>F2UIF8</accession>
<protein>
    <submittedName>
        <fullName evidence="2">Leucine-rich repeat-containing protein</fullName>
    </submittedName>
</protein>
<sequence>MHSNNNNSDMEEAEQPRPTDDQQLSQQEQQHQQLQQDKVEDQAQQPQQQQQQQEQEQEEQQWQQFEVKDGTLSCAYADMEEFPRVLGERYGAATTRLDLTGNDLSSLDNLELFTSLKELILDGNDLQDGFELPLLPSLETLSLNKNKLTDVSPLLAQIKAKTPNLKFLSLLWNIACPNELMQKEEEDYRQYRLQVLYQLPNLKFLDSSPVTEKEVQAAKQAGDFALRLDEDELERQHQASLSEHDPTFSPLPHKERTAEDHKGSISKCRYVYYGRHSEGNRFIRDRDL</sequence>
<keyword evidence="3" id="KW-1185">Reference proteome</keyword>
<dbReference type="Gene3D" id="3.80.10.10">
    <property type="entry name" value="Ribonuclease Inhibitor"/>
    <property type="match status" value="1"/>
</dbReference>
<dbReference type="InterPro" id="IPR032675">
    <property type="entry name" value="LRR_dom_sf"/>
</dbReference>
<dbReference type="FunFam" id="3.80.10.10:FF:000695">
    <property type="entry name" value="leucine-rich melanocyte differentiation-associated protein"/>
    <property type="match status" value="1"/>
</dbReference>
<dbReference type="Proteomes" id="UP000007799">
    <property type="component" value="Unassembled WGS sequence"/>
</dbReference>
<gene>
    <name evidence="2" type="ORF">PTSG_08252</name>
</gene>
<evidence type="ECO:0000313" key="2">
    <source>
        <dbReference type="EMBL" id="EGD76907.1"/>
    </source>
</evidence>
<organism evidence="3">
    <name type="scientific">Salpingoeca rosetta (strain ATCC 50818 / BSB-021)</name>
    <dbReference type="NCBI Taxonomy" id="946362"/>
    <lineage>
        <taxon>Eukaryota</taxon>
        <taxon>Choanoflagellata</taxon>
        <taxon>Craspedida</taxon>
        <taxon>Salpingoecidae</taxon>
        <taxon>Salpingoeca</taxon>
    </lineage>
</organism>
<dbReference type="KEGG" id="sre:PTSG_08252"/>
<dbReference type="STRING" id="946362.F2UIF8"/>
<reference evidence="2" key="1">
    <citation type="submission" date="2009-08" db="EMBL/GenBank/DDBJ databases">
        <title>Annotation of Salpingoeca rosetta.</title>
        <authorList>
            <consortium name="The Broad Institute Genome Sequencing Platform"/>
            <person name="Russ C."/>
            <person name="Cuomo C."/>
            <person name="Burger G."/>
            <person name="Gray M.W."/>
            <person name="Holland P.W.H."/>
            <person name="King N."/>
            <person name="Lang F.B.F."/>
            <person name="Roger A.J."/>
            <person name="Ruiz-Trillo I."/>
            <person name="Young S.K."/>
            <person name="Zeng Q."/>
            <person name="Gargeya S."/>
            <person name="Alvarado L."/>
            <person name="Berlin A."/>
            <person name="Chapman S.B."/>
            <person name="Chen Z."/>
            <person name="Freedman E."/>
            <person name="Gellesch M."/>
            <person name="Goldberg J."/>
            <person name="Griggs A."/>
            <person name="Gujja S."/>
            <person name="Heilman E."/>
            <person name="Heiman D."/>
            <person name="Howarth C."/>
            <person name="Mehta T."/>
            <person name="Neiman D."/>
            <person name="Pearson M."/>
            <person name="Roberts A."/>
            <person name="Saif S."/>
            <person name="Shea T."/>
            <person name="Shenoy N."/>
            <person name="Sisk P."/>
            <person name="Stolte C."/>
            <person name="Sykes S."/>
            <person name="White J."/>
            <person name="Yandava C."/>
            <person name="Haas B."/>
            <person name="Nusbaum C."/>
            <person name="Birren B."/>
        </authorList>
    </citation>
    <scope>NUCLEOTIDE SEQUENCE [LARGE SCALE GENOMIC DNA]</scope>
    <source>
        <strain evidence="2">ATCC 50818</strain>
    </source>
</reference>
<dbReference type="InterPro" id="IPR001611">
    <property type="entry name" value="Leu-rich_rpt"/>
</dbReference>
<feature type="region of interest" description="Disordered" evidence="1">
    <location>
        <begin position="1"/>
        <end position="62"/>
    </location>
</feature>
<dbReference type="GeneID" id="16071839"/>
<evidence type="ECO:0000256" key="1">
    <source>
        <dbReference type="SAM" id="MobiDB-lite"/>
    </source>
</evidence>
<dbReference type="OMA" id="RYTGKHS"/>
<dbReference type="eggNOG" id="KOG1644">
    <property type="taxonomic scope" value="Eukaryota"/>
</dbReference>
<name>F2UIF8_SALR5</name>
<dbReference type="PANTHER" id="PTHR46282">
    <property type="entry name" value="LEUCINE-RICH MELANOCYTE DIFFERENTIATION-ASSOCIATED PROTEIN"/>
    <property type="match status" value="1"/>
</dbReference>
<evidence type="ECO:0000313" key="3">
    <source>
        <dbReference type="Proteomes" id="UP000007799"/>
    </source>
</evidence>
<dbReference type="OrthoDB" id="272149at2759"/>
<dbReference type="PROSITE" id="PS51450">
    <property type="entry name" value="LRR"/>
    <property type="match status" value="1"/>
</dbReference>
<dbReference type="SUPFAM" id="SSF52058">
    <property type="entry name" value="L domain-like"/>
    <property type="match status" value="1"/>
</dbReference>
<feature type="compositionally biased region" description="Low complexity" evidence="1">
    <location>
        <begin position="21"/>
        <end position="62"/>
    </location>
</feature>